<reference evidence="5" key="1">
    <citation type="submission" date="2017-06" db="EMBL/GenBank/DDBJ databases">
        <title>Capnocytophaga spp. assemblies.</title>
        <authorList>
            <person name="Gulvik C.A."/>
        </authorList>
    </citation>
    <scope>NUCLEOTIDE SEQUENCE [LARGE SCALE GENOMIC DNA]</scope>
    <source>
        <strain evidence="5">H1496</strain>
    </source>
</reference>
<dbReference type="Proteomes" id="UP000217250">
    <property type="component" value="Chromosome"/>
</dbReference>
<sequence>MKAICFYFEVHHPEQLRQYHFFDIGKQHDYFDYYLNRTEIEQLARECYLPANNLLLELIAQYKGRFRVAFSLSGSAIELLELHAPEVIRSFEALAKTGCVEFLCEPYAHSLSSLSNTTTEFEKDVRRHAQRIEKLFGHAPTAFRNTSLIYSDSIGERIARLGFHTILTEGAKHILGWRNPNFVHHHPNNDKVKILLKNAKLSDDISLRFSSRDWDEYPLTAEKYARWLKASLQEGDVVNLFFRYQAFGKYNLASSGIFDFLRYLPQYILDEEQYAFFTPSQVTETFPAKEAIYVPNPISWTDEERDITSWLGNELQENAFEELFALSPKVENIPDEALHRTYSRLQCSNHFNYMSTKIISLEQRLKKVSPYASPYDAYINYMNVLSDFSLEIDKALAKQVKNEVTLQEF</sequence>
<dbReference type="InterPro" id="IPR052046">
    <property type="entry name" value="GH57_Enzymes"/>
</dbReference>
<evidence type="ECO:0000256" key="2">
    <source>
        <dbReference type="ARBA" id="ARBA00023277"/>
    </source>
</evidence>
<dbReference type="SUPFAM" id="SSF88713">
    <property type="entry name" value="Glycoside hydrolase/deacetylase"/>
    <property type="match status" value="1"/>
</dbReference>
<dbReference type="Pfam" id="PF03065">
    <property type="entry name" value="Glyco_hydro_57"/>
    <property type="match status" value="1"/>
</dbReference>
<dbReference type="InterPro" id="IPR004300">
    <property type="entry name" value="Glyco_hydro_57_N"/>
</dbReference>
<dbReference type="GO" id="GO:0005975">
    <property type="term" value="P:carbohydrate metabolic process"/>
    <property type="evidence" value="ECO:0007669"/>
    <property type="project" value="InterPro"/>
</dbReference>
<comment type="similarity">
    <text evidence="1">Belongs to the glycosyl hydrolase 57 family.</text>
</comment>
<gene>
    <name evidence="4" type="ORF">CGC50_08350</name>
</gene>
<dbReference type="KEGG" id="cgh:CGC50_08350"/>
<dbReference type="Gene3D" id="3.20.110.20">
    <property type="match status" value="1"/>
</dbReference>
<dbReference type="EMBL" id="CP022386">
    <property type="protein sequence ID" value="ATA87167.1"/>
    <property type="molecule type" value="Genomic_DNA"/>
</dbReference>
<evidence type="ECO:0000259" key="3">
    <source>
        <dbReference type="Pfam" id="PF03065"/>
    </source>
</evidence>
<dbReference type="RefSeq" id="WP_095910455.1">
    <property type="nucleotide sequence ID" value="NZ_CP022386.1"/>
</dbReference>
<keyword evidence="2" id="KW-0119">Carbohydrate metabolism</keyword>
<dbReference type="PANTHER" id="PTHR36306">
    <property type="entry name" value="ALPHA-AMYLASE-RELATED-RELATED"/>
    <property type="match status" value="1"/>
</dbReference>
<dbReference type="PANTHER" id="PTHR36306:SF1">
    <property type="entry name" value="ALPHA-AMYLASE-RELATED"/>
    <property type="match status" value="1"/>
</dbReference>
<proteinExistence type="inferred from homology"/>
<dbReference type="InterPro" id="IPR011330">
    <property type="entry name" value="Glyco_hydro/deAcase_b/a-brl"/>
</dbReference>
<dbReference type="CDD" id="cd10795">
    <property type="entry name" value="GH57N_MJA1_like"/>
    <property type="match status" value="1"/>
</dbReference>
<evidence type="ECO:0000313" key="4">
    <source>
        <dbReference type="EMBL" id="ATA87167.1"/>
    </source>
</evidence>
<dbReference type="OrthoDB" id="138256at2"/>
<protein>
    <submittedName>
        <fullName evidence="4">Alpha-amylase</fullName>
    </submittedName>
</protein>
<dbReference type="AlphaFoldDB" id="A0A250FT87"/>
<evidence type="ECO:0000256" key="1">
    <source>
        <dbReference type="ARBA" id="ARBA00006821"/>
    </source>
</evidence>
<name>A0A250FT87_9FLAO</name>
<organism evidence="4 5">
    <name type="scientific">Capnocytophaga gingivalis</name>
    <dbReference type="NCBI Taxonomy" id="1017"/>
    <lineage>
        <taxon>Bacteria</taxon>
        <taxon>Pseudomonadati</taxon>
        <taxon>Bacteroidota</taxon>
        <taxon>Flavobacteriia</taxon>
        <taxon>Flavobacteriales</taxon>
        <taxon>Flavobacteriaceae</taxon>
        <taxon>Capnocytophaga</taxon>
    </lineage>
</organism>
<evidence type="ECO:0000313" key="5">
    <source>
        <dbReference type="Proteomes" id="UP000217250"/>
    </source>
</evidence>
<dbReference type="GeneID" id="84808562"/>
<dbReference type="GO" id="GO:0003824">
    <property type="term" value="F:catalytic activity"/>
    <property type="evidence" value="ECO:0007669"/>
    <property type="project" value="InterPro"/>
</dbReference>
<feature type="domain" description="Glycoside hydrolase family 57 N-terminal" evidence="3">
    <location>
        <begin position="6"/>
        <end position="295"/>
    </location>
</feature>
<accession>A0A250FT87</accession>